<feature type="transmembrane region" description="Helical" evidence="6">
    <location>
        <begin position="89"/>
        <end position="105"/>
    </location>
</feature>
<feature type="domain" description="O-antigen ligase-related" evidence="7">
    <location>
        <begin position="197"/>
        <end position="344"/>
    </location>
</feature>
<dbReference type="GO" id="GO:0016020">
    <property type="term" value="C:membrane"/>
    <property type="evidence" value="ECO:0007669"/>
    <property type="project" value="UniProtKB-SubCell"/>
</dbReference>
<dbReference type="GO" id="GO:0016874">
    <property type="term" value="F:ligase activity"/>
    <property type="evidence" value="ECO:0007669"/>
    <property type="project" value="UniProtKB-KW"/>
</dbReference>
<gene>
    <name evidence="8" type="ORF">SAMN04488122_2475</name>
</gene>
<feature type="repeat" description="TPR" evidence="5">
    <location>
        <begin position="511"/>
        <end position="544"/>
    </location>
</feature>
<dbReference type="SUPFAM" id="SSF48452">
    <property type="entry name" value="TPR-like"/>
    <property type="match status" value="1"/>
</dbReference>
<sequence length="601" mass="67553">MTALLILLGAVFVLLPSAYSNAFYDPTQSAKFIFLAYSIAVVFLLLAGYTLFNSTPFRISISVLDLGLLLLLAYVAVNRYYLHTIHGFSLRWLELMALVITYIVLRRLSFRMYHYLLLAIIAGGLLQVLAGVLQLLGILDSRNAYFPVTGNFFNPGGYAGYLSLVAIVSFGLYIHRDTFSAKEGRITILLKKYLPLLALVGSIVLLPALRSRSAFFALAAGLGIVWLMYRYRDGRIAAALPFKRIATAAVLFIGLLYTFYLLKQNSADGRLLVYKVSATLIQTHPFTGVGMDRFKAHYMDAQARWFEQQGHEVDAAQLADNTFYAFNEPLQFVVENGWIGLLLVAAVVFFFGRYRSAESYMPVRTIAYGILLASLFFALFTYTSDNLAMKYMMVFALAILSGTESKVLFHIQYRRRVALVPVFFLLILFLVYEYGGVVNKVRESYAGWGLAQAAYVKGFYTESNRQFEAVYPLLHTNGEFLMQYGKSRAMAGNDKQALALLVAARQYLSSSVIETGIGDCEKKLGNYAAAEQAYRQAMDMIPNRFYPLYLLMTLYQESGEAEKAMTMARHIKIKKVKVPSKAISEIKGFADNLIKERNNKQ</sequence>
<organism evidence="8 9">
    <name type="scientific">Chitinophaga arvensicola</name>
    <dbReference type="NCBI Taxonomy" id="29529"/>
    <lineage>
        <taxon>Bacteria</taxon>
        <taxon>Pseudomonadati</taxon>
        <taxon>Bacteroidota</taxon>
        <taxon>Chitinophagia</taxon>
        <taxon>Chitinophagales</taxon>
        <taxon>Chitinophagaceae</taxon>
        <taxon>Chitinophaga</taxon>
    </lineage>
</organism>
<feature type="transmembrane region" description="Helical" evidence="6">
    <location>
        <begin position="215"/>
        <end position="232"/>
    </location>
</feature>
<protein>
    <submittedName>
        <fullName evidence="8">O-antigen ligase</fullName>
    </submittedName>
</protein>
<feature type="transmembrane region" description="Helical" evidence="6">
    <location>
        <begin position="32"/>
        <end position="52"/>
    </location>
</feature>
<keyword evidence="3 6" id="KW-1133">Transmembrane helix</keyword>
<proteinExistence type="predicted"/>
<feature type="transmembrane region" description="Helical" evidence="6">
    <location>
        <begin position="416"/>
        <end position="435"/>
    </location>
</feature>
<keyword evidence="2 6" id="KW-0812">Transmembrane</keyword>
<evidence type="ECO:0000256" key="2">
    <source>
        <dbReference type="ARBA" id="ARBA00022692"/>
    </source>
</evidence>
<feature type="transmembrane region" description="Helical" evidence="6">
    <location>
        <begin position="193"/>
        <end position="209"/>
    </location>
</feature>
<evidence type="ECO:0000256" key="4">
    <source>
        <dbReference type="ARBA" id="ARBA00023136"/>
    </source>
</evidence>
<dbReference type="EMBL" id="FOJG01000001">
    <property type="protein sequence ID" value="SEW37142.1"/>
    <property type="molecule type" value="Genomic_DNA"/>
</dbReference>
<dbReference type="PROSITE" id="PS50005">
    <property type="entry name" value="TPR"/>
    <property type="match status" value="1"/>
</dbReference>
<dbReference type="Gene3D" id="1.25.40.10">
    <property type="entry name" value="Tetratricopeptide repeat domain"/>
    <property type="match status" value="1"/>
</dbReference>
<dbReference type="InterPro" id="IPR011990">
    <property type="entry name" value="TPR-like_helical_dom_sf"/>
</dbReference>
<evidence type="ECO:0000256" key="5">
    <source>
        <dbReference type="PROSITE-ProRule" id="PRU00339"/>
    </source>
</evidence>
<dbReference type="AlphaFoldDB" id="A0A1I0R8N5"/>
<dbReference type="PANTHER" id="PTHR37422:SF13">
    <property type="entry name" value="LIPOPOLYSACCHARIDE BIOSYNTHESIS PROTEIN PA4999-RELATED"/>
    <property type="match status" value="1"/>
</dbReference>
<dbReference type="STRING" id="29529.SAMN04488122_2475"/>
<keyword evidence="8" id="KW-0436">Ligase</keyword>
<dbReference type="InterPro" id="IPR007016">
    <property type="entry name" value="O-antigen_ligase-rel_domated"/>
</dbReference>
<name>A0A1I0R8N5_9BACT</name>
<feature type="transmembrane region" description="Helical" evidence="6">
    <location>
        <begin position="112"/>
        <end position="136"/>
    </location>
</feature>
<feature type="transmembrane region" description="Helical" evidence="6">
    <location>
        <begin position="156"/>
        <end position="173"/>
    </location>
</feature>
<reference evidence="9" key="1">
    <citation type="submission" date="2016-10" db="EMBL/GenBank/DDBJ databases">
        <authorList>
            <person name="Varghese N."/>
            <person name="Submissions S."/>
        </authorList>
    </citation>
    <scope>NUCLEOTIDE SEQUENCE [LARGE SCALE GENOMIC DNA]</scope>
    <source>
        <strain evidence="9">DSM 3695</strain>
    </source>
</reference>
<dbReference type="PANTHER" id="PTHR37422">
    <property type="entry name" value="TEICHURONIC ACID BIOSYNTHESIS PROTEIN TUAE"/>
    <property type="match status" value="1"/>
</dbReference>
<keyword evidence="4 6" id="KW-0472">Membrane</keyword>
<feature type="transmembrane region" description="Helical" evidence="6">
    <location>
        <begin position="366"/>
        <end position="383"/>
    </location>
</feature>
<evidence type="ECO:0000313" key="8">
    <source>
        <dbReference type="EMBL" id="SEW37142.1"/>
    </source>
</evidence>
<feature type="transmembrane region" description="Helical" evidence="6">
    <location>
        <begin position="389"/>
        <end position="409"/>
    </location>
</feature>
<evidence type="ECO:0000256" key="6">
    <source>
        <dbReference type="SAM" id="Phobius"/>
    </source>
</evidence>
<feature type="transmembrane region" description="Helical" evidence="6">
    <location>
        <begin position="59"/>
        <end position="77"/>
    </location>
</feature>
<evidence type="ECO:0000313" key="9">
    <source>
        <dbReference type="Proteomes" id="UP000199310"/>
    </source>
</evidence>
<dbReference type="Proteomes" id="UP000199310">
    <property type="component" value="Unassembled WGS sequence"/>
</dbReference>
<evidence type="ECO:0000256" key="1">
    <source>
        <dbReference type="ARBA" id="ARBA00004141"/>
    </source>
</evidence>
<keyword evidence="9" id="KW-1185">Reference proteome</keyword>
<feature type="transmembrane region" description="Helical" evidence="6">
    <location>
        <begin position="337"/>
        <end position="354"/>
    </location>
</feature>
<keyword evidence="5" id="KW-0802">TPR repeat</keyword>
<comment type="subcellular location">
    <subcellularLocation>
        <location evidence="1">Membrane</location>
        <topology evidence="1">Multi-pass membrane protein</topology>
    </subcellularLocation>
</comment>
<evidence type="ECO:0000256" key="3">
    <source>
        <dbReference type="ARBA" id="ARBA00022989"/>
    </source>
</evidence>
<evidence type="ECO:0000259" key="7">
    <source>
        <dbReference type="Pfam" id="PF04932"/>
    </source>
</evidence>
<dbReference type="Pfam" id="PF04932">
    <property type="entry name" value="Wzy_C"/>
    <property type="match status" value="1"/>
</dbReference>
<dbReference type="InterPro" id="IPR051533">
    <property type="entry name" value="WaaL-like"/>
</dbReference>
<feature type="transmembrane region" description="Helical" evidence="6">
    <location>
        <begin position="244"/>
        <end position="262"/>
    </location>
</feature>
<dbReference type="InterPro" id="IPR019734">
    <property type="entry name" value="TPR_rpt"/>
</dbReference>
<accession>A0A1I0R8N5</accession>